<accession>A0A8S5QD84</accession>
<proteinExistence type="predicted"/>
<dbReference type="EMBL" id="BK015631">
    <property type="protein sequence ID" value="DAE16811.1"/>
    <property type="molecule type" value="Genomic_DNA"/>
</dbReference>
<evidence type="ECO:0008006" key="2">
    <source>
        <dbReference type="Google" id="ProtNLM"/>
    </source>
</evidence>
<organism evidence="1">
    <name type="scientific">Siphoviridae sp. ctVii20</name>
    <dbReference type="NCBI Taxonomy" id="2825533"/>
    <lineage>
        <taxon>Viruses</taxon>
        <taxon>Duplodnaviria</taxon>
        <taxon>Heunggongvirae</taxon>
        <taxon>Uroviricota</taxon>
        <taxon>Caudoviricetes</taxon>
    </lineage>
</organism>
<name>A0A8S5QD84_9CAUD</name>
<protein>
    <recommendedName>
        <fullName evidence="2">Tail assembly chaperone</fullName>
    </recommendedName>
</protein>
<evidence type="ECO:0000313" key="1">
    <source>
        <dbReference type="EMBL" id="DAE16811.1"/>
    </source>
</evidence>
<sequence length="107" mass="11953">MDKVKTPFIVLGGTTYKAVPPKVKAWHDFVAFEAGTDDIPAEDYMERMAELVASVFGKDVTAERIEREMAITDLKPLYRRILTWIVSLVNVKLSEIPNGEAGPENSI</sequence>
<reference evidence="1" key="1">
    <citation type="journal article" date="2021" name="Proc. Natl. Acad. Sci. U.S.A.">
        <title>A Catalog of Tens of Thousands of Viruses from Human Metagenomes Reveals Hidden Associations with Chronic Diseases.</title>
        <authorList>
            <person name="Tisza M.J."/>
            <person name="Buck C.B."/>
        </authorList>
    </citation>
    <scope>NUCLEOTIDE SEQUENCE</scope>
    <source>
        <strain evidence="1">CtVii20</strain>
    </source>
</reference>